<reference evidence="1 2" key="1">
    <citation type="journal article" date="2018" name="Sci. Rep.">
        <title>Genomic signatures of local adaptation to the degree of environmental predictability in rotifers.</title>
        <authorList>
            <person name="Franch-Gras L."/>
            <person name="Hahn C."/>
            <person name="Garcia-Roger E.M."/>
            <person name="Carmona M.J."/>
            <person name="Serra M."/>
            <person name="Gomez A."/>
        </authorList>
    </citation>
    <scope>NUCLEOTIDE SEQUENCE [LARGE SCALE GENOMIC DNA]</scope>
    <source>
        <strain evidence="1">HYR1</strain>
    </source>
</reference>
<keyword evidence="2" id="KW-1185">Reference proteome</keyword>
<dbReference type="EMBL" id="REGN01009580">
    <property type="protein sequence ID" value="RNA00867.1"/>
    <property type="molecule type" value="Genomic_DNA"/>
</dbReference>
<evidence type="ECO:0000313" key="2">
    <source>
        <dbReference type="Proteomes" id="UP000276133"/>
    </source>
</evidence>
<protein>
    <submittedName>
        <fullName evidence="1">Uncharacterized protein</fullName>
    </submittedName>
</protein>
<sequence>MHPPVPTEPLPFCTLGTQNFGLQNFLFRITKLDSPLKITLAQSFSVQLRLSLHHLYRFVLSLKVISGFFTAE</sequence>
<dbReference type="Proteomes" id="UP000276133">
    <property type="component" value="Unassembled WGS sequence"/>
</dbReference>
<proteinExistence type="predicted"/>
<organism evidence="1 2">
    <name type="scientific">Brachionus plicatilis</name>
    <name type="common">Marine rotifer</name>
    <name type="synonym">Brachionus muelleri</name>
    <dbReference type="NCBI Taxonomy" id="10195"/>
    <lineage>
        <taxon>Eukaryota</taxon>
        <taxon>Metazoa</taxon>
        <taxon>Spiralia</taxon>
        <taxon>Gnathifera</taxon>
        <taxon>Rotifera</taxon>
        <taxon>Eurotatoria</taxon>
        <taxon>Monogononta</taxon>
        <taxon>Pseudotrocha</taxon>
        <taxon>Ploima</taxon>
        <taxon>Brachionidae</taxon>
        <taxon>Brachionus</taxon>
    </lineage>
</organism>
<accession>A0A3M7PP18</accession>
<name>A0A3M7PP18_BRAPC</name>
<dbReference type="AlphaFoldDB" id="A0A3M7PP18"/>
<gene>
    <name evidence="1" type="ORF">BpHYR1_033904</name>
</gene>
<comment type="caution">
    <text evidence="1">The sequence shown here is derived from an EMBL/GenBank/DDBJ whole genome shotgun (WGS) entry which is preliminary data.</text>
</comment>
<evidence type="ECO:0000313" key="1">
    <source>
        <dbReference type="EMBL" id="RNA00867.1"/>
    </source>
</evidence>